<dbReference type="Gene3D" id="3.30.40.10">
    <property type="entry name" value="Zinc/RING finger domain, C3HC4 (zinc finger)"/>
    <property type="match status" value="1"/>
</dbReference>
<evidence type="ECO:0000256" key="1">
    <source>
        <dbReference type="ARBA" id="ARBA00022723"/>
    </source>
</evidence>
<keyword evidence="3" id="KW-0862">Zinc</keyword>
<evidence type="ECO:0000313" key="7">
    <source>
        <dbReference type="Proteomes" id="UP001632038"/>
    </source>
</evidence>
<dbReference type="SUPFAM" id="SSF57850">
    <property type="entry name" value="RING/U-box"/>
    <property type="match status" value="1"/>
</dbReference>
<protein>
    <recommendedName>
        <fullName evidence="5">RING-type domain-containing protein</fullName>
    </recommendedName>
</protein>
<dbReference type="InterPro" id="IPR001841">
    <property type="entry name" value="Znf_RING"/>
</dbReference>
<sequence>MALKSGYEYSYNISKDEKIIPKYTAQLVSPSYNPTSDLGVNRKVFIFEFRTKFTVRPRNLNDNCETMSDSESLAVTLLVSTDGDFVKRFYPHFRHINYRLTEYSMPNDQIQTLIHQTLDFAYQTVIVDPSSPIVSIGVDVEACTVQLDGETVHDATNRSVRPDCLIPLELVLPVKKLDKSRRRLRNFVLFGLPRSVVDKGFDMMETCSICMGGPTAGGTVSWLPCKHAFHRHCVVRWLMEKVSCPLCRHEVVLEKGGRPKDLGCYVVSDDTEPGPLVMGLAILSQV</sequence>
<evidence type="ECO:0000313" key="6">
    <source>
        <dbReference type="EMBL" id="KAL3643393.1"/>
    </source>
</evidence>
<evidence type="ECO:0000259" key="5">
    <source>
        <dbReference type="PROSITE" id="PS50089"/>
    </source>
</evidence>
<dbReference type="Pfam" id="PF13639">
    <property type="entry name" value="zf-RING_2"/>
    <property type="match status" value="1"/>
</dbReference>
<comment type="caution">
    <text evidence="6">The sequence shown here is derived from an EMBL/GenBank/DDBJ whole genome shotgun (WGS) entry which is preliminary data.</text>
</comment>
<dbReference type="InterPro" id="IPR051834">
    <property type="entry name" value="RING_finger_E3_ligase"/>
</dbReference>
<dbReference type="PANTHER" id="PTHR45931:SF3">
    <property type="entry name" value="RING ZINC FINGER-CONTAINING PROTEIN"/>
    <property type="match status" value="1"/>
</dbReference>
<accession>A0ABD3DM77</accession>
<feature type="domain" description="RING-type" evidence="5">
    <location>
        <begin position="207"/>
        <end position="248"/>
    </location>
</feature>
<evidence type="ECO:0000256" key="3">
    <source>
        <dbReference type="ARBA" id="ARBA00022833"/>
    </source>
</evidence>
<keyword evidence="2 4" id="KW-0863">Zinc-finger</keyword>
<reference evidence="7" key="1">
    <citation type="journal article" date="2024" name="IScience">
        <title>Strigolactones Initiate the Formation of Haustorium-like Structures in Castilleja.</title>
        <authorList>
            <person name="Buerger M."/>
            <person name="Peterson D."/>
            <person name="Chory J."/>
        </authorList>
    </citation>
    <scope>NUCLEOTIDE SEQUENCE [LARGE SCALE GENOMIC DNA]</scope>
</reference>
<dbReference type="PROSITE" id="PS50089">
    <property type="entry name" value="ZF_RING_2"/>
    <property type="match status" value="1"/>
</dbReference>
<keyword evidence="7" id="KW-1185">Reference proteome</keyword>
<dbReference type="GO" id="GO:0008270">
    <property type="term" value="F:zinc ion binding"/>
    <property type="evidence" value="ECO:0007669"/>
    <property type="project" value="UniProtKB-KW"/>
</dbReference>
<evidence type="ECO:0000256" key="4">
    <source>
        <dbReference type="PROSITE-ProRule" id="PRU00175"/>
    </source>
</evidence>
<keyword evidence="1" id="KW-0479">Metal-binding</keyword>
<dbReference type="AlphaFoldDB" id="A0ABD3DM77"/>
<dbReference type="InterPro" id="IPR013083">
    <property type="entry name" value="Znf_RING/FYVE/PHD"/>
</dbReference>
<organism evidence="6 7">
    <name type="scientific">Castilleja foliolosa</name>
    <dbReference type="NCBI Taxonomy" id="1961234"/>
    <lineage>
        <taxon>Eukaryota</taxon>
        <taxon>Viridiplantae</taxon>
        <taxon>Streptophyta</taxon>
        <taxon>Embryophyta</taxon>
        <taxon>Tracheophyta</taxon>
        <taxon>Spermatophyta</taxon>
        <taxon>Magnoliopsida</taxon>
        <taxon>eudicotyledons</taxon>
        <taxon>Gunneridae</taxon>
        <taxon>Pentapetalae</taxon>
        <taxon>asterids</taxon>
        <taxon>lamiids</taxon>
        <taxon>Lamiales</taxon>
        <taxon>Orobanchaceae</taxon>
        <taxon>Pedicularideae</taxon>
        <taxon>Castillejinae</taxon>
        <taxon>Castilleja</taxon>
    </lineage>
</organism>
<evidence type="ECO:0000256" key="2">
    <source>
        <dbReference type="ARBA" id="ARBA00022771"/>
    </source>
</evidence>
<name>A0ABD3DM77_9LAMI</name>
<dbReference type="PANTHER" id="PTHR45931">
    <property type="entry name" value="SI:CH211-59O9.10"/>
    <property type="match status" value="1"/>
</dbReference>
<gene>
    <name evidence="6" type="ORF">CASFOL_014208</name>
</gene>
<proteinExistence type="predicted"/>
<dbReference type="SMART" id="SM00744">
    <property type="entry name" value="RINGv"/>
    <property type="match status" value="1"/>
</dbReference>
<dbReference type="Proteomes" id="UP001632038">
    <property type="component" value="Unassembled WGS sequence"/>
</dbReference>
<dbReference type="EMBL" id="JAVIJP010000016">
    <property type="protein sequence ID" value="KAL3643393.1"/>
    <property type="molecule type" value="Genomic_DNA"/>
</dbReference>
<dbReference type="InterPro" id="IPR011016">
    <property type="entry name" value="Znf_RING-CH"/>
</dbReference>
<dbReference type="SMART" id="SM00184">
    <property type="entry name" value="RING"/>
    <property type="match status" value="1"/>
</dbReference>